<accession>D8LPU0</accession>
<feature type="compositionally biased region" description="Acidic residues" evidence="1">
    <location>
        <begin position="177"/>
        <end position="186"/>
    </location>
</feature>
<organism evidence="2 3">
    <name type="scientific">Ectocarpus siliculosus</name>
    <name type="common">Brown alga</name>
    <name type="synonym">Conferva siliculosa</name>
    <dbReference type="NCBI Taxonomy" id="2880"/>
    <lineage>
        <taxon>Eukaryota</taxon>
        <taxon>Sar</taxon>
        <taxon>Stramenopiles</taxon>
        <taxon>Ochrophyta</taxon>
        <taxon>PX clade</taxon>
        <taxon>Phaeophyceae</taxon>
        <taxon>Ectocarpales</taxon>
        <taxon>Ectocarpaceae</taxon>
        <taxon>Ectocarpus</taxon>
    </lineage>
</organism>
<proteinExistence type="predicted"/>
<reference evidence="2 3" key="1">
    <citation type="journal article" date="2010" name="Nature">
        <title>The Ectocarpus genome and the independent evolution of multicellularity in brown algae.</title>
        <authorList>
            <person name="Cock J.M."/>
            <person name="Sterck L."/>
            <person name="Rouze P."/>
            <person name="Scornet D."/>
            <person name="Allen A.E."/>
            <person name="Amoutzias G."/>
            <person name="Anthouard V."/>
            <person name="Artiguenave F."/>
            <person name="Aury J.M."/>
            <person name="Badger J.H."/>
            <person name="Beszteri B."/>
            <person name="Billiau K."/>
            <person name="Bonnet E."/>
            <person name="Bothwell J.H."/>
            <person name="Bowler C."/>
            <person name="Boyen C."/>
            <person name="Brownlee C."/>
            <person name="Carrano C.J."/>
            <person name="Charrier B."/>
            <person name="Cho G.Y."/>
            <person name="Coelho S.M."/>
            <person name="Collen J."/>
            <person name="Corre E."/>
            <person name="Da Silva C."/>
            <person name="Delage L."/>
            <person name="Delaroque N."/>
            <person name="Dittami S.M."/>
            <person name="Doulbeau S."/>
            <person name="Elias M."/>
            <person name="Farnham G."/>
            <person name="Gachon C.M."/>
            <person name="Gschloessl B."/>
            <person name="Heesch S."/>
            <person name="Jabbari K."/>
            <person name="Jubin C."/>
            <person name="Kawai H."/>
            <person name="Kimura K."/>
            <person name="Kloareg B."/>
            <person name="Kupper F.C."/>
            <person name="Lang D."/>
            <person name="Le Bail A."/>
            <person name="Leblanc C."/>
            <person name="Lerouge P."/>
            <person name="Lohr M."/>
            <person name="Lopez P.J."/>
            <person name="Martens C."/>
            <person name="Maumus F."/>
            <person name="Michel G."/>
            <person name="Miranda-Saavedra D."/>
            <person name="Morales J."/>
            <person name="Moreau H."/>
            <person name="Motomura T."/>
            <person name="Nagasato C."/>
            <person name="Napoli C.A."/>
            <person name="Nelson D.R."/>
            <person name="Nyvall-Collen P."/>
            <person name="Peters A.F."/>
            <person name="Pommier C."/>
            <person name="Potin P."/>
            <person name="Poulain J."/>
            <person name="Quesneville H."/>
            <person name="Read B."/>
            <person name="Rensing S.A."/>
            <person name="Ritter A."/>
            <person name="Rousvoal S."/>
            <person name="Samanta M."/>
            <person name="Samson G."/>
            <person name="Schroeder D.C."/>
            <person name="Segurens B."/>
            <person name="Strittmatter M."/>
            <person name="Tonon T."/>
            <person name="Tregear J.W."/>
            <person name="Valentin K."/>
            <person name="von Dassow P."/>
            <person name="Yamagishi T."/>
            <person name="Van de Peer Y."/>
            <person name="Wincker P."/>
        </authorList>
    </citation>
    <scope>NUCLEOTIDE SEQUENCE [LARGE SCALE GENOMIC DNA]</scope>
    <source>
        <strain evidence="3">Ec32 / CCAP1310/4</strain>
    </source>
</reference>
<keyword evidence="3" id="KW-1185">Reference proteome</keyword>
<feature type="region of interest" description="Disordered" evidence="1">
    <location>
        <begin position="269"/>
        <end position="292"/>
    </location>
</feature>
<evidence type="ECO:0000313" key="3">
    <source>
        <dbReference type="Proteomes" id="UP000002630"/>
    </source>
</evidence>
<feature type="compositionally biased region" description="Basic and acidic residues" evidence="1">
    <location>
        <begin position="269"/>
        <end position="279"/>
    </location>
</feature>
<evidence type="ECO:0000313" key="2">
    <source>
        <dbReference type="EMBL" id="CBN77395.1"/>
    </source>
</evidence>
<dbReference type="EMBL" id="FN648741">
    <property type="protein sequence ID" value="CBN77395.1"/>
    <property type="molecule type" value="Genomic_DNA"/>
</dbReference>
<name>D8LPU0_ECTSI</name>
<dbReference type="OrthoDB" id="10665565at2759"/>
<evidence type="ECO:0000256" key="1">
    <source>
        <dbReference type="SAM" id="MobiDB-lite"/>
    </source>
</evidence>
<protein>
    <submittedName>
        <fullName evidence="2">Uncharacterized protein</fullName>
    </submittedName>
</protein>
<dbReference type="EMBL" id="FN649738">
    <property type="protein sequence ID" value="CBN77395.1"/>
    <property type="molecule type" value="Genomic_DNA"/>
</dbReference>
<dbReference type="InParanoid" id="D8LPU0"/>
<dbReference type="AlphaFoldDB" id="D8LPU0"/>
<dbReference type="Proteomes" id="UP000002630">
    <property type="component" value="Linkage Group LG13"/>
</dbReference>
<feature type="region of interest" description="Disordered" evidence="1">
    <location>
        <begin position="176"/>
        <end position="232"/>
    </location>
</feature>
<sequence length="292" mass="31127">MPQQRGPREERWSFGSAAAQMYAMGGVDVRCFSGRGCEGAGGGQQEVVLDMDRRVDILFDVVGRLGKFAVQDDVAKHRFSAWEGETRASAKRIRAFFTAHLLLARSDRFKGAFATAFNRDFEEWALGVAERAFETAPWSGRIPSAKAGDLPPIPPIALDMTWTLFTLAPLMEFLGNSDDDDDDDDVPQGMGGGGASSCGSSNTGNGAGGKGRGHRRLAAARGGEGGGGGITRRTMIAPATENKDAACHAFKESGVCTHAARTRVECKYQHPGGESHEGVVVHAKAGQKRKRG</sequence>
<gene>
    <name evidence="2" type="ORF">Esi_0053_0104</name>
</gene>